<dbReference type="GO" id="GO:0008168">
    <property type="term" value="F:methyltransferase activity"/>
    <property type="evidence" value="ECO:0007669"/>
    <property type="project" value="UniProtKB-KW"/>
</dbReference>
<dbReference type="Gene3D" id="3.40.50.150">
    <property type="entry name" value="Vaccinia Virus protein VP39"/>
    <property type="match status" value="1"/>
</dbReference>
<evidence type="ECO:0000259" key="1">
    <source>
        <dbReference type="Pfam" id="PF05050"/>
    </source>
</evidence>
<dbReference type="GO" id="GO:0032259">
    <property type="term" value="P:methylation"/>
    <property type="evidence" value="ECO:0007669"/>
    <property type="project" value="UniProtKB-KW"/>
</dbReference>
<dbReference type="RefSeq" id="WP_349657579.1">
    <property type="nucleotide sequence ID" value="NZ_CP144460.1"/>
</dbReference>
<dbReference type="InterPro" id="IPR006342">
    <property type="entry name" value="FkbM_mtfrase"/>
</dbReference>
<dbReference type="AlphaFoldDB" id="A0AAU7PEZ1"/>
<name>A0AAU7PEZ1_9XANT</name>
<organism evidence="2">
    <name type="scientific">Xanthomonas sp. 10-10</name>
    <dbReference type="NCBI Taxonomy" id="3115848"/>
    <lineage>
        <taxon>Bacteria</taxon>
        <taxon>Pseudomonadati</taxon>
        <taxon>Pseudomonadota</taxon>
        <taxon>Gammaproteobacteria</taxon>
        <taxon>Lysobacterales</taxon>
        <taxon>Lysobacteraceae</taxon>
        <taxon>Xanthomonas</taxon>
    </lineage>
</organism>
<keyword evidence="2" id="KW-0489">Methyltransferase</keyword>
<reference evidence="2" key="1">
    <citation type="submission" date="2024-02" db="EMBL/GenBank/DDBJ databases">
        <title>Complete genome sequence of Xanthomonas sp. 10-10.</title>
        <authorList>
            <person name="Biessy A."/>
            <person name="Ciotola M."/>
            <person name="Cadieux M."/>
            <person name="Soufiane B."/>
            <person name="Laforest M."/>
            <person name="Filion M."/>
        </authorList>
    </citation>
    <scope>NUCLEOTIDE SEQUENCE</scope>
    <source>
        <strain evidence="2">10-10</strain>
    </source>
</reference>
<feature type="domain" description="Methyltransferase FkbM" evidence="1">
    <location>
        <begin position="234"/>
        <end position="405"/>
    </location>
</feature>
<proteinExistence type="predicted"/>
<keyword evidence="2" id="KW-0808">Transferase</keyword>
<dbReference type="Gene3D" id="1.20.1270.160">
    <property type="match status" value="1"/>
</dbReference>
<gene>
    <name evidence="2" type="ORF">VZ068_10455</name>
</gene>
<dbReference type="Pfam" id="PF05050">
    <property type="entry name" value="Methyltransf_21"/>
    <property type="match status" value="1"/>
</dbReference>
<accession>A0AAU7PEZ1</accession>
<sequence length="436" mass="49280">MYPFFSHQQLTREIFELRDLLVKPNGMFPVWFNESPKSFLENKEFIVCGSGCRSEIRVLAKSANVIAIVDDFLCENQSHIFGIPVISSDAWVALAAGQSGVVSCILAPCGAGFQHFSKVAAQWGLPALLPLQFLHLLECCKVDRSGETGRFFWYGYEFFNSVIKNVDRLVGAADQLVDDYSRTTWLCILLYRLTLNPFYLEACAVGHDKKKFGLNSYSTNRQFFDFNDREVYVDGGAFNGDTIEGFLRACKGQFKQIHSFEPSASNNQLIRSRLNLLQDQYLKPLAASIVLHEKGLWDINTTLRFNPGQIVPNFEASGPVQPQSAHLVESNIVGHIYERSLEDNVSITVPVTTIDDATDRSATFIKLEIEGSELKALHGARQTIEKNRPKIALSLYHKPEDLMTLTEFIAETDMDYRLGFRQHNRLCPDAMVLYCF</sequence>
<dbReference type="EMBL" id="CP144460">
    <property type="protein sequence ID" value="XBS39878.1"/>
    <property type="molecule type" value="Genomic_DNA"/>
</dbReference>
<protein>
    <submittedName>
        <fullName evidence="2">FkbM family methyltransferase</fullName>
    </submittedName>
</protein>
<dbReference type="NCBIfam" id="TIGR01444">
    <property type="entry name" value="fkbM_fam"/>
    <property type="match status" value="1"/>
</dbReference>
<dbReference type="SUPFAM" id="SSF53335">
    <property type="entry name" value="S-adenosyl-L-methionine-dependent methyltransferases"/>
    <property type="match status" value="1"/>
</dbReference>
<evidence type="ECO:0000313" key="2">
    <source>
        <dbReference type="EMBL" id="XBS39878.1"/>
    </source>
</evidence>
<dbReference type="InterPro" id="IPR029063">
    <property type="entry name" value="SAM-dependent_MTases_sf"/>
</dbReference>
<dbReference type="Gene3D" id="3.40.50.720">
    <property type="entry name" value="NAD(P)-binding Rossmann-like Domain"/>
    <property type="match status" value="1"/>
</dbReference>